<dbReference type="GO" id="GO:0008270">
    <property type="term" value="F:zinc ion binding"/>
    <property type="evidence" value="ECO:0007669"/>
    <property type="project" value="UniProtKB-KW"/>
</dbReference>
<comment type="domain">
    <text evidence="5">The SBD domain (substrate-binding domain) mediates the interaction with substrate proteins. It is related to the TRAF family.</text>
</comment>
<evidence type="ECO:0000256" key="6">
    <source>
        <dbReference type="SAM" id="Coils"/>
    </source>
</evidence>
<evidence type="ECO:0000313" key="10">
    <source>
        <dbReference type="Proteomes" id="UP000691718"/>
    </source>
</evidence>
<dbReference type="EC" id="2.3.2.27" evidence="5"/>
<keyword evidence="1 5" id="KW-0479">Metal-binding</keyword>
<evidence type="ECO:0000256" key="4">
    <source>
        <dbReference type="PROSITE-ProRule" id="PRU00455"/>
    </source>
</evidence>
<proteinExistence type="inferred from homology"/>
<dbReference type="Pfam" id="PF21361">
    <property type="entry name" value="Sina_ZnF"/>
    <property type="match status" value="1"/>
</dbReference>
<comment type="caution">
    <text evidence="9">The sequence shown here is derived from an EMBL/GenBank/DDBJ whole genome shotgun (WGS) entry which is preliminary data.</text>
</comment>
<dbReference type="InterPro" id="IPR018121">
    <property type="entry name" value="7-in-absentia-prot_TRAF-dom"/>
</dbReference>
<gene>
    <name evidence="9" type="ORF">PAPOLLO_LOCUS22868</name>
</gene>
<evidence type="ECO:0000256" key="7">
    <source>
        <dbReference type="SAM" id="MobiDB-lite"/>
    </source>
</evidence>
<feature type="compositionally biased region" description="Polar residues" evidence="7">
    <location>
        <begin position="136"/>
        <end position="155"/>
    </location>
</feature>
<evidence type="ECO:0000256" key="3">
    <source>
        <dbReference type="ARBA" id="ARBA00022833"/>
    </source>
</evidence>
<evidence type="ECO:0000256" key="2">
    <source>
        <dbReference type="ARBA" id="ARBA00022771"/>
    </source>
</evidence>
<dbReference type="OrthoDB" id="4788989at2759"/>
<name>A0A8S3XZZ0_PARAO</name>
<evidence type="ECO:0000259" key="8">
    <source>
        <dbReference type="PROSITE" id="PS51081"/>
    </source>
</evidence>
<evidence type="ECO:0000256" key="1">
    <source>
        <dbReference type="ARBA" id="ARBA00022723"/>
    </source>
</evidence>
<dbReference type="Pfam" id="PF03145">
    <property type="entry name" value="Sina_TRAF"/>
    <property type="match status" value="1"/>
</dbReference>
<keyword evidence="6" id="KW-0175">Coiled coil</keyword>
<dbReference type="GO" id="GO:0031624">
    <property type="term" value="F:ubiquitin conjugating enzyme binding"/>
    <property type="evidence" value="ECO:0007669"/>
    <property type="project" value="TreeGrafter"/>
</dbReference>
<feature type="coiled-coil region" evidence="6">
    <location>
        <begin position="23"/>
        <end position="50"/>
    </location>
</feature>
<dbReference type="PANTHER" id="PTHR45877:SF2">
    <property type="entry name" value="E3 UBIQUITIN-PROTEIN LIGASE SINA-RELATED"/>
    <property type="match status" value="1"/>
</dbReference>
<comment type="similarity">
    <text evidence="5">Belongs to the SINA (Seven in absentia) family.</text>
</comment>
<dbReference type="GO" id="GO:0005737">
    <property type="term" value="C:cytoplasm"/>
    <property type="evidence" value="ECO:0007669"/>
    <property type="project" value="InterPro"/>
</dbReference>
<comment type="domain">
    <text evidence="5">The RING-type zinc finger domain is essential for ubiquitin ligase activity.</text>
</comment>
<dbReference type="AlphaFoldDB" id="A0A8S3XZZ0"/>
<feature type="domain" description="SIAH-type" evidence="8">
    <location>
        <begin position="264"/>
        <end position="326"/>
    </location>
</feature>
<dbReference type="PROSITE" id="PS51081">
    <property type="entry name" value="ZF_SIAH"/>
    <property type="match status" value="1"/>
</dbReference>
<comment type="function">
    <text evidence="5">E3 ubiquitin-protein ligase that mediates ubiquitination and subsequent proteasomal degradation of target proteins. E3 ubiquitin ligases accept ubiquitin from an E2 ubiquitin-conjugating enzyme in the form of a thioester and then directly transfers the ubiquitin to targeted substrates.</text>
</comment>
<keyword evidence="10" id="KW-1185">Reference proteome</keyword>
<dbReference type="InterPro" id="IPR013010">
    <property type="entry name" value="Znf_SIAH"/>
</dbReference>
<accession>A0A8S3XZZ0</accession>
<dbReference type="GO" id="GO:0061630">
    <property type="term" value="F:ubiquitin protein ligase activity"/>
    <property type="evidence" value="ECO:0007669"/>
    <property type="project" value="UniProtKB-EC"/>
</dbReference>
<keyword evidence="3 5" id="KW-0862">Zinc</keyword>
<dbReference type="GO" id="GO:0043161">
    <property type="term" value="P:proteasome-mediated ubiquitin-dependent protein catabolic process"/>
    <property type="evidence" value="ECO:0007669"/>
    <property type="project" value="TreeGrafter"/>
</dbReference>
<evidence type="ECO:0000313" key="9">
    <source>
        <dbReference type="EMBL" id="CAG5044027.1"/>
    </source>
</evidence>
<comment type="catalytic activity">
    <reaction evidence="5">
        <text>S-ubiquitinyl-[E2 ubiquitin-conjugating enzyme]-L-cysteine + [acceptor protein]-L-lysine = [E2 ubiquitin-conjugating enzyme]-L-cysteine + N(6)-ubiquitinyl-[acceptor protein]-L-lysine.</text>
        <dbReference type="EC" id="2.3.2.27"/>
    </reaction>
</comment>
<dbReference type="Proteomes" id="UP000691718">
    <property type="component" value="Unassembled WGS sequence"/>
</dbReference>
<dbReference type="PANTHER" id="PTHR45877">
    <property type="entry name" value="E3 UBIQUITIN-PROTEIN LIGASE SIAH2"/>
    <property type="match status" value="1"/>
</dbReference>
<keyword evidence="5" id="KW-0833">Ubl conjugation pathway</keyword>
<organism evidence="9 10">
    <name type="scientific">Parnassius apollo</name>
    <name type="common">Apollo butterfly</name>
    <name type="synonym">Papilio apollo</name>
    <dbReference type="NCBI Taxonomy" id="110799"/>
    <lineage>
        <taxon>Eukaryota</taxon>
        <taxon>Metazoa</taxon>
        <taxon>Ecdysozoa</taxon>
        <taxon>Arthropoda</taxon>
        <taxon>Hexapoda</taxon>
        <taxon>Insecta</taxon>
        <taxon>Pterygota</taxon>
        <taxon>Neoptera</taxon>
        <taxon>Endopterygota</taxon>
        <taxon>Lepidoptera</taxon>
        <taxon>Glossata</taxon>
        <taxon>Ditrysia</taxon>
        <taxon>Papilionoidea</taxon>
        <taxon>Papilionidae</taxon>
        <taxon>Parnassiinae</taxon>
        <taxon>Parnassini</taxon>
        <taxon>Parnassius</taxon>
        <taxon>Parnassius</taxon>
    </lineage>
</organism>
<protein>
    <recommendedName>
        <fullName evidence="5">E3 ubiquitin-protein ligase</fullName>
        <ecNumber evidence="5">2.3.2.27</ecNumber>
    </recommendedName>
</protein>
<comment type="pathway">
    <text evidence="5">Protein modification; protein ubiquitination.</text>
</comment>
<reference evidence="9" key="1">
    <citation type="submission" date="2021-04" db="EMBL/GenBank/DDBJ databases">
        <authorList>
            <person name="Tunstrom K."/>
        </authorList>
    </citation>
    <scope>NUCLEOTIDE SEQUENCE</scope>
</reference>
<keyword evidence="2 4" id="KW-0863">Zinc-finger</keyword>
<dbReference type="EMBL" id="CAJQZP010001411">
    <property type="protein sequence ID" value="CAG5044027.1"/>
    <property type="molecule type" value="Genomic_DNA"/>
</dbReference>
<sequence length="455" mass="51160">MGNDHSSEFEKKIREAQTQAAYERALEKQRKLYEERLRQYTMQLQSAQEGSNIPRNTRTDRVGVASTSANINNNTSPDVVERPRYTPIASTSTCNSSFEFVNNHTTSTRTDRVGVASTSAPINNKLTLAKGPRNIPITSTSTGNSSFVNNHTTRVIPSAPPAPLNEPTNTNRQQSKRNSERNEFSCPTCGNRFGLTIFQCGSGHSSCRDCKINGSMCGTLNCGKTITDMRNRTLEALIADINLAAVTSPSTGANKSEKTKPDRQCKINCPNQQDGCRLRIRSTELENHLKECPFNEMACPLTALFGRCFWRGKINQLGSHFADFHPEHQQAGVDKEMIVQNTKNDNRIVHLVLIGTFYFLFHIKIDTSTQMLYMSTQLLGTESSAAKWNYEIHIYNKKQPRRKYEYLDVCLSNGTSIDEIFGTNKCAVIPLAYITTFENNGALNYKFYIKKRNDE</sequence>
<evidence type="ECO:0000256" key="5">
    <source>
        <dbReference type="RuleBase" id="RU201113"/>
    </source>
</evidence>
<dbReference type="InterPro" id="IPR004162">
    <property type="entry name" value="SINA-like_animal"/>
</dbReference>
<feature type="region of interest" description="Disordered" evidence="7">
    <location>
        <begin position="131"/>
        <end position="184"/>
    </location>
</feature>